<organism evidence="1">
    <name type="scientific">Arundo donax</name>
    <name type="common">Giant reed</name>
    <name type="synonym">Donax arundinaceus</name>
    <dbReference type="NCBI Taxonomy" id="35708"/>
    <lineage>
        <taxon>Eukaryota</taxon>
        <taxon>Viridiplantae</taxon>
        <taxon>Streptophyta</taxon>
        <taxon>Embryophyta</taxon>
        <taxon>Tracheophyta</taxon>
        <taxon>Spermatophyta</taxon>
        <taxon>Magnoliopsida</taxon>
        <taxon>Liliopsida</taxon>
        <taxon>Poales</taxon>
        <taxon>Poaceae</taxon>
        <taxon>PACMAD clade</taxon>
        <taxon>Arundinoideae</taxon>
        <taxon>Arundineae</taxon>
        <taxon>Arundo</taxon>
    </lineage>
</organism>
<reference evidence="1" key="2">
    <citation type="journal article" date="2015" name="Data Brief">
        <title>Shoot transcriptome of the giant reed, Arundo donax.</title>
        <authorList>
            <person name="Barrero R.A."/>
            <person name="Guerrero F.D."/>
            <person name="Moolhuijzen P."/>
            <person name="Goolsby J.A."/>
            <person name="Tidwell J."/>
            <person name="Bellgard S.E."/>
            <person name="Bellgard M.I."/>
        </authorList>
    </citation>
    <scope>NUCLEOTIDE SEQUENCE</scope>
    <source>
        <tissue evidence="1">Shoot tissue taken approximately 20 cm above the soil surface</tissue>
    </source>
</reference>
<dbReference type="AlphaFoldDB" id="A0A0A9GTE7"/>
<evidence type="ECO:0000313" key="1">
    <source>
        <dbReference type="EMBL" id="JAE23833.1"/>
    </source>
</evidence>
<reference evidence="1" key="1">
    <citation type="submission" date="2014-09" db="EMBL/GenBank/DDBJ databases">
        <authorList>
            <person name="Magalhaes I.L.F."/>
            <person name="Oliveira U."/>
            <person name="Santos F.R."/>
            <person name="Vidigal T.H.D.A."/>
            <person name="Brescovit A.D."/>
            <person name="Santos A.J."/>
        </authorList>
    </citation>
    <scope>NUCLEOTIDE SEQUENCE</scope>
    <source>
        <tissue evidence="1">Shoot tissue taken approximately 20 cm above the soil surface</tissue>
    </source>
</reference>
<name>A0A0A9GTE7_ARUDO</name>
<proteinExistence type="predicted"/>
<dbReference type="EMBL" id="GBRH01174063">
    <property type="protein sequence ID" value="JAE23833.1"/>
    <property type="molecule type" value="Transcribed_RNA"/>
</dbReference>
<protein>
    <submittedName>
        <fullName evidence="1">Uncharacterized protein</fullName>
    </submittedName>
</protein>
<accession>A0A0A9GTE7</accession>
<sequence>MSNQVRLGTHARAGSGCRRIGYLEGSPRAMPGSLAPLLIHGSTPNSPTHPLERTKVMFVWASAFVKAAFG</sequence>